<comment type="caution">
    <text evidence="2">The sequence shown here is derived from an EMBL/GenBank/DDBJ whole genome shotgun (WGS) entry which is preliminary data.</text>
</comment>
<dbReference type="CDD" id="cd00761">
    <property type="entry name" value="Glyco_tranf_GTA_type"/>
    <property type="match status" value="1"/>
</dbReference>
<accession>A0A2M8KEV6</accession>
<feature type="domain" description="Glycosyltransferase 2-like" evidence="1">
    <location>
        <begin position="8"/>
        <end position="165"/>
    </location>
</feature>
<gene>
    <name evidence="2" type="ORF">COU81_00660</name>
</gene>
<dbReference type="InterPro" id="IPR029044">
    <property type="entry name" value="Nucleotide-diphossugar_trans"/>
</dbReference>
<dbReference type="SUPFAM" id="SSF53448">
    <property type="entry name" value="Nucleotide-diphospho-sugar transferases"/>
    <property type="match status" value="1"/>
</dbReference>
<dbReference type="EMBL" id="PFDW01000013">
    <property type="protein sequence ID" value="PJE58456.1"/>
    <property type="molecule type" value="Genomic_DNA"/>
</dbReference>
<dbReference type="InterPro" id="IPR001173">
    <property type="entry name" value="Glyco_trans_2-like"/>
</dbReference>
<sequence>MKSKITLTVGIPAHNEENNIGLLINSILKQEKKTYNLKAIVVVSDGSSDKTVSIVKKYAENDSRIKVVSRKVRLGKANGLNLIYDLNTSDLLFVPDADIVLRNKSCLDEMVLLFNKNPFLNLVSARHIPAPTKKFMGKFAVYSYLSLEDAFLQFNNGNNFYTVMSASMISKKFAKSFKYPTGTISDQNYLYAQATRKNLHKYRFAKNAEVIFTTVNTFEDWRLLGLRSVVGDKVDVSKHFGKAILEEYSLPKTLVLRTQLKWFLKHPFFMAGSVLMNIFIRLFPYKKFEPKKGIWQESKSSKVGIIV</sequence>
<dbReference type="Gene3D" id="3.90.550.10">
    <property type="entry name" value="Spore Coat Polysaccharide Biosynthesis Protein SpsA, Chain A"/>
    <property type="match status" value="1"/>
</dbReference>
<dbReference type="Proteomes" id="UP000231450">
    <property type="component" value="Unassembled WGS sequence"/>
</dbReference>
<protein>
    <recommendedName>
        <fullName evidence="1">Glycosyltransferase 2-like domain-containing protein</fullName>
    </recommendedName>
</protein>
<organism evidence="2 3">
    <name type="scientific">Candidatus Portnoybacteria bacterium CG10_big_fil_rev_8_21_14_0_10_36_7</name>
    <dbReference type="NCBI Taxonomy" id="1974812"/>
    <lineage>
        <taxon>Bacteria</taxon>
        <taxon>Candidatus Portnoyibacteriota</taxon>
    </lineage>
</organism>
<evidence type="ECO:0000313" key="2">
    <source>
        <dbReference type="EMBL" id="PJE58456.1"/>
    </source>
</evidence>
<evidence type="ECO:0000313" key="3">
    <source>
        <dbReference type="Proteomes" id="UP000231450"/>
    </source>
</evidence>
<reference evidence="3" key="1">
    <citation type="submission" date="2017-09" db="EMBL/GenBank/DDBJ databases">
        <title>Depth-based differentiation of microbial function through sediment-hosted aquifers and enrichment of novel symbionts in the deep terrestrial subsurface.</title>
        <authorList>
            <person name="Probst A.J."/>
            <person name="Ladd B."/>
            <person name="Jarett J.K."/>
            <person name="Geller-Mcgrath D.E."/>
            <person name="Sieber C.M.K."/>
            <person name="Emerson J.B."/>
            <person name="Anantharaman K."/>
            <person name="Thomas B.C."/>
            <person name="Malmstrom R."/>
            <person name="Stieglmeier M."/>
            <person name="Klingl A."/>
            <person name="Woyke T."/>
            <person name="Ryan C.M."/>
            <person name="Banfield J.F."/>
        </authorList>
    </citation>
    <scope>NUCLEOTIDE SEQUENCE [LARGE SCALE GENOMIC DNA]</scope>
</reference>
<dbReference type="PANTHER" id="PTHR43630:SF2">
    <property type="entry name" value="GLYCOSYLTRANSFERASE"/>
    <property type="match status" value="1"/>
</dbReference>
<proteinExistence type="predicted"/>
<dbReference type="PANTHER" id="PTHR43630">
    <property type="entry name" value="POLY-BETA-1,6-N-ACETYL-D-GLUCOSAMINE SYNTHASE"/>
    <property type="match status" value="1"/>
</dbReference>
<name>A0A2M8KEV6_9BACT</name>
<dbReference type="AlphaFoldDB" id="A0A2M8KEV6"/>
<evidence type="ECO:0000259" key="1">
    <source>
        <dbReference type="Pfam" id="PF00535"/>
    </source>
</evidence>
<dbReference type="Pfam" id="PF00535">
    <property type="entry name" value="Glycos_transf_2"/>
    <property type="match status" value="1"/>
</dbReference>